<dbReference type="PANTHER" id="PTHR43162">
    <property type="match status" value="1"/>
</dbReference>
<organism evidence="2 3">
    <name type="scientific">Aspergillus welwitschiae</name>
    <dbReference type="NCBI Taxonomy" id="1341132"/>
    <lineage>
        <taxon>Eukaryota</taxon>
        <taxon>Fungi</taxon>
        <taxon>Dikarya</taxon>
        <taxon>Ascomycota</taxon>
        <taxon>Pezizomycotina</taxon>
        <taxon>Eurotiomycetes</taxon>
        <taxon>Eurotiomycetidae</taxon>
        <taxon>Eurotiales</taxon>
        <taxon>Aspergillaceae</taxon>
        <taxon>Aspergillus</taxon>
        <taxon>Aspergillus subgen. Circumdati</taxon>
    </lineage>
</organism>
<dbReference type="SUPFAM" id="SSF51735">
    <property type="entry name" value="NAD(P)-binding Rossmann-fold domains"/>
    <property type="match status" value="1"/>
</dbReference>
<feature type="domain" description="NmrA-like" evidence="1">
    <location>
        <begin position="10"/>
        <end position="236"/>
    </location>
</feature>
<sequence length="310" mass="35683">MTMAIDLENDIVLLTCASGKQCSHLIPLLYRRWRKLRLAVHSVQSERDLNSRYPEAEVVQGDIAKPEYRDQILAGATVVVYIAPAFHPQEAEIGYAMIEAARHEARNGAFKHFIYSSVLHPQLRKLMNHDCKRYVEEYLIESGLNYTILQPSHFLDMFPVETLLHQAEPVFRANFNPDTAFSFTILQDLAEAFAKVIEERDRHYLAEYMICSTRPTSYRDIVATLGHVTGTRISIVTQEFYETAERLQSLVSKDAGGCHHTTRDGIHRLQLYYDIYGIKGNPNVLEWLIGRKPMTVEEHFRKRVSIKEAD</sequence>
<reference evidence="2 3" key="1">
    <citation type="submission" date="2018-07" db="EMBL/GenBank/DDBJ databases">
        <title>The genomes of Aspergillus section Nigri reveals drivers in fungal speciation.</title>
        <authorList>
            <consortium name="DOE Joint Genome Institute"/>
            <person name="Vesth T.C."/>
            <person name="Nybo J."/>
            <person name="Theobald S."/>
            <person name="Brandl J."/>
            <person name="Frisvad J.C."/>
            <person name="Nielsen K.F."/>
            <person name="Lyhne E.K."/>
            <person name="Kogle M.E."/>
            <person name="Kuo A."/>
            <person name="Riley R."/>
            <person name="Clum A."/>
            <person name="Nolan M."/>
            <person name="Lipzen A."/>
            <person name="Salamov A."/>
            <person name="Henrissat B."/>
            <person name="Wiebenga A."/>
            <person name="De vries R.P."/>
            <person name="Grigoriev I.V."/>
            <person name="Mortensen U.H."/>
            <person name="Andersen M.R."/>
            <person name="Baker S.E."/>
        </authorList>
    </citation>
    <scope>NUCLEOTIDE SEQUENCE [LARGE SCALE GENOMIC DNA]</scope>
    <source>
        <strain evidence="2 3">CBS 139.54b</strain>
    </source>
</reference>
<accession>A0A3F3PT76</accession>
<dbReference type="PANTHER" id="PTHR43162:SF1">
    <property type="entry name" value="PRESTALK A DIFFERENTIATION PROTEIN A"/>
    <property type="match status" value="1"/>
</dbReference>
<dbReference type="GeneID" id="38142317"/>
<evidence type="ECO:0000313" key="2">
    <source>
        <dbReference type="EMBL" id="RDH30147.1"/>
    </source>
</evidence>
<dbReference type="STRING" id="1341132.A0A3F3PT76"/>
<evidence type="ECO:0000259" key="1">
    <source>
        <dbReference type="Pfam" id="PF05368"/>
    </source>
</evidence>
<keyword evidence="3" id="KW-1185">Reference proteome</keyword>
<dbReference type="Proteomes" id="UP000253729">
    <property type="component" value="Unassembled WGS sequence"/>
</dbReference>
<dbReference type="InterPro" id="IPR036291">
    <property type="entry name" value="NAD(P)-bd_dom_sf"/>
</dbReference>
<dbReference type="InterPro" id="IPR051604">
    <property type="entry name" value="Ergot_Alk_Oxidoreductase"/>
</dbReference>
<evidence type="ECO:0000313" key="3">
    <source>
        <dbReference type="Proteomes" id="UP000253729"/>
    </source>
</evidence>
<protein>
    <recommendedName>
        <fullName evidence="1">NmrA-like domain-containing protein</fullName>
    </recommendedName>
</protein>
<gene>
    <name evidence="2" type="ORF">BDQ94DRAFT_181729</name>
</gene>
<proteinExistence type="predicted"/>
<dbReference type="RefSeq" id="XP_026623169.1">
    <property type="nucleotide sequence ID" value="XM_026773961.1"/>
</dbReference>
<name>A0A3F3PT76_9EURO</name>
<dbReference type="InterPro" id="IPR008030">
    <property type="entry name" value="NmrA-like"/>
</dbReference>
<dbReference type="Pfam" id="PF05368">
    <property type="entry name" value="NmrA"/>
    <property type="match status" value="1"/>
</dbReference>
<dbReference type="AlphaFoldDB" id="A0A3F3PT76"/>
<dbReference type="EMBL" id="KZ852062">
    <property type="protein sequence ID" value="RDH30147.1"/>
    <property type="molecule type" value="Genomic_DNA"/>
</dbReference>
<dbReference type="Gene3D" id="3.40.50.720">
    <property type="entry name" value="NAD(P)-binding Rossmann-like Domain"/>
    <property type="match status" value="1"/>
</dbReference>